<reference evidence="2 3" key="1">
    <citation type="journal article" date="2014" name="PLoS Genet.">
        <title>Hidden diversity in honey bee gut symbionts detected by single-cell genomics.</title>
        <authorList>
            <person name="Engel P."/>
            <person name="Stepanauskas R."/>
            <person name="Moran N."/>
        </authorList>
    </citation>
    <scope>NUCLEOTIDE SEQUENCE [LARGE SCALE GENOMIC DNA]</scope>
    <source>
        <strain evidence="2 3">SCGC AB-598-J21</strain>
    </source>
</reference>
<keyword evidence="2" id="KW-0645">Protease</keyword>
<dbReference type="InterPro" id="IPR000905">
    <property type="entry name" value="Gcp-like_dom"/>
</dbReference>
<dbReference type="GO" id="GO:0002949">
    <property type="term" value="P:tRNA threonylcarbamoyladenosine modification"/>
    <property type="evidence" value="ECO:0007669"/>
    <property type="project" value="InterPro"/>
</dbReference>
<evidence type="ECO:0000259" key="1">
    <source>
        <dbReference type="Pfam" id="PF00814"/>
    </source>
</evidence>
<comment type="caution">
    <text evidence="2">The sequence shown here is derived from an EMBL/GenBank/DDBJ whole genome shotgun (WGS) entry which is preliminary data.</text>
</comment>
<sequence>MISNDSRLLVIDTSTSYLSLGLHHNGHTDSICEAAGAKQSELILPRIQQLLAESGLILSQLDAIIYAQGPGAFTGLRIGLGVATGLALPFSLPLIGIPCLDAVAALAPDQPCVLAATDARMNELFYAWYDTHNHKRLSDYLVGTAESICLPAGQHQATGIGNAYGLNINLPVSGQNLMPGAQEYVQLALSGRYKATDAAHASLHYVRNKIALTAAEQAARRTASQIA</sequence>
<dbReference type="InterPro" id="IPR022496">
    <property type="entry name" value="T6A_TsaB"/>
</dbReference>
<protein>
    <submittedName>
        <fullName evidence="2">Mtal-dependent protease-like protein, putative molecular chaperone</fullName>
    </submittedName>
</protein>
<dbReference type="EMBL" id="AVQL01000448">
    <property type="protein sequence ID" value="KEQ00598.1"/>
    <property type="molecule type" value="Genomic_DNA"/>
</dbReference>
<feature type="domain" description="Gcp-like" evidence="1">
    <location>
        <begin position="34"/>
        <end position="148"/>
    </location>
</feature>
<accession>A0A074V585</accession>
<dbReference type="GO" id="GO:0005829">
    <property type="term" value="C:cytosol"/>
    <property type="evidence" value="ECO:0007669"/>
    <property type="project" value="TreeGrafter"/>
</dbReference>
<dbReference type="GO" id="GO:0008233">
    <property type="term" value="F:peptidase activity"/>
    <property type="evidence" value="ECO:0007669"/>
    <property type="project" value="UniProtKB-KW"/>
</dbReference>
<evidence type="ECO:0000313" key="3">
    <source>
        <dbReference type="Proteomes" id="UP000027644"/>
    </source>
</evidence>
<keyword evidence="2" id="KW-0378">Hydrolase</keyword>
<dbReference type="CDD" id="cd24032">
    <property type="entry name" value="ASKHA_NBD_TsaB"/>
    <property type="match status" value="1"/>
</dbReference>
<organism evidence="2 3">
    <name type="scientific">Snodgrassella alvi SCGC AB-598-J21</name>
    <dbReference type="NCBI Taxonomy" id="1385367"/>
    <lineage>
        <taxon>Bacteria</taxon>
        <taxon>Pseudomonadati</taxon>
        <taxon>Pseudomonadota</taxon>
        <taxon>Betaproteobacteria</taxon>
        <taxon>Neisseriales</taxon>
        <taxon>Neisseriaceae</taxon>
        <taxon>Snodgrassella</taxon>
    </lineage>
</organism>
<dbReference type="AlphaFoldDB" id="A0A074V585"/>
<proteinExistence type="predicted"/>
<gene>
    <name evidence="2" type="ORF">SASC598J21_016200</name>
</gene>
<dbReference type="PANTHER" id="PTHR11735:SF11">
    <property type="entry name" value="TRNA THREONYLCARBAMOYLADENOSINE BIOSYNTHESIS PROTEIN TSAB"/>
    <property type="match status" value="1"/>
</dbReference>
<evidence type="ECO:0000313" key="2">
    <source>
        <dbReference type="EMBL" id="KEQ00598.1"/>
    </source>
</evidence>
<dbReference type="Pfam" id="PF00814">
    <property type="entry name" value="TsaD"/>
    <property type="match status" value="1"/>
</dbReference>
<dbReference type="InterPro" id="IPR043129">
    <property type="entry name" value="ATPase_NBD"/>
</dbReference>
<dbReference type="PANTHER" id="PTHR11735">
    <property type="entry name" value="TRNA N6-ADENOSINE THREONYLCARBAMOYLTRANSFERASE"/>
    <property type="match status" value="1"/>
</dbReference>
<dbReference type="GO" id="GO:0006508">
    <property type="term" value="P:proteolysis"/>
    <property type="evidence" value="ECO:0007669"/>
    <property type="project" value="UniProtKB-KW"/>
</dbReference>
<dbReference type="SUPFAM" id="SSF53067">
    <property type="entry name" value="Actin-like ATPase domain"/>
    <property type="match status" value="2"/>
</dbReference>
<name>A0A074V585_9NEIS</name>
<dbReference type="NCBIfam" id="TIGR03725">
    <property type="entry name" value="T6A_YeaZ"/>
    <property type="match status" value="1"/>
</dbReference>
<dbReference type="Proteomes" id="UP000027644">
    <property type="component" value="Unassembled WGS sequence"/>
</dbReference>
<dbReference type="Gene3D" id="3.30.420.40">
    <property type="match status" value="2"/>
</dbReference>